<feature type="region of interest" description="Disordered" evidence="1">
    <location>
        <begin position="149"/>
        <end position="168"/>
    </location>
</feature>
<reference evidence="4" key="1">
    <citation type="submission" date="2023-07" db="EMBL/GenBank/DDBJ databases">
        <title>30 novel species of actinomycetes from the DSMZ collection.</title>
        <authorList>
            <person name="Nouioui I."/>
        </authorList>
    </citation>
    <scope>NUCLEOTIDE SEQUENCE [LARGE SCALE GENOMIC DNA]</scope>
    <source>
        <strain evidence="4">DSM 41699</strain>
    </source>
</reference>
<protein>
    <recommendedName>
        <fullName evidence="2">DUF6917 domain-containing protein</fullName>
    </recommendedName>
</protein>
<gene>
    <name evidence="3" type="ORF">RM764_02465</name>
</gene>
<dbReference type="Pfam" id="PF21891">
    <property type="entry name" value="DUF6917"/>
    <property type="match status" value="1"/>
</dbReference>
<evidence type="ECO:0000259" key="2">
    <source>
        <dbReference type="Pfam" id="PF21891"/>
    </source>
</evidence>
<keyword evidence="4" id="KW-1185">Reference proteome</keyword>
<evidence type="ECO:0000313" key="4">
    <source>
        <dbReference type="Proteomes" id="UP001183809"/>
    </source>
</evidence>
<sequence length="168" mass="18162">MDDGEADDPMTGECGGKRAVHGTLVKVLIHRRNDRGMRLEEFASRCVREGEVHELVTTDRCETAPGTRVDRVGFLGFAEIGCAGVLDRGDQVWIGDRLVGTLLGFDSCHFPNHYNILISAPEPVTGVDLALRPEAEVRFVPAGVIAQAGPREPGGAAPLHAHDLKETR</sequence>
<dbReference type="EMBL" id="JAVREY010000002">
    <property type="protein sequence ID" value="MDT0461877.1"/>
    <property type="molecule type" value="Genomic_DNA"/>
</dbReference>
<name>A0ABU2TLT0_9ACTN</name>
<feature type="domain" description="DUF6917" evidence="2">
    <location>
        <begin position="16"/>
        <end position="139"/>
    </location>
</feature>
<proteinExistence type="predicted"/>
<evidence type="ECO:0000256" key="1">
    <source>
        <dbReference type="SAM" id="MobiDB-lite"/>
    </source>
</evidence>
<evidence type="ECO:0000313" key="3">
    <source>
        <dbReference type="EMBL" id="MDT0461877.1"/>
    </source>
</evidence>
<dbReference type="InterPro" id="IPR054210">
    <property type="entry name" value="DUF6917"/>
</dbReference>
<comment type="caution">
    <text evidence="3">The sequence shown here is derived from an EMBL/GenBank/DDBJ whole genome shotgun (WGS) entry which is preliminary data.</text>
</comment>
<accession>A0ABU2TLT0</accession>
<dbReference type="Proteomes" id="UP001183809">
    <property type="component" value="Unassembled WGS sequence"/>
</dbReference>
<dbReference type="RefSeq" id="WP_311691325.1">
    <property type="nucleotide sequence ID" value="NZ_JAVREY010000002.1"/>
</dbReference>
<organism evidence="3 4">
    <name type="scientific">Streptomyces gibsoniae</name>
    <dbReference type="NCBI Taxonomy" id="3075529"/>
    <lineage>
        <taxon>Bacteria</taxon>
        <taxon>Bacillati</taxon>
        <taxon>Actinomycetota</taxon>
        <taxon>Actinomycetes</taxon>
        <taxon>Kitasatosporales</taxon>
        <taxon>Streptomycetaceae</taxon>
        <taxon>Streptomyces</taxon>
    </lineage>
</organism>